<organism evidence="10 11">
    <name type="scientific">Cardiocondyla obscurior</name>
    <dbReference type="NCBI Taxonomy" id="286306"/>
    <lineage>
        <taxon>Eukaryota</taxon>
        <taxon>Metazoa</taxon>
        <taxon>Ecdysozoa</taxon>
        <taxon>Arthropoda</taxon>
        <taxon>Hexapoda</taxon>
        <taxon>Insecta</taxon>
        <taxon>Pterygota</taxon>
        <taxon>Neoptera</taxon>
        <taxon>Endopterygota</taxon>
        <taxon>Hymenoptera</taxon>
        <taxon>Apocrita</taxon>
        <taxon>Aculeata</taxon>
        <taxon>Formicoidea</taxon>
        <taxon>Formicidae</taxon>
        <taxon>Myrmicinae</taxon>
        <taxon>Cardiocondyla</taxon>
    </lineage>
</organism>
<keyword evidence="6 9" id="KW-0472">Membrane</keyword>
<protein>
    <recommendedName>
        <fullName evidence="9">Odorant receptor</fullName>
    </recommendedName>
</protein>
<comment type="similarity">
    <text evidence="9">Belongs to the insect chemoreceptor superfamily. Heteromeric odorant receptor channel (TC 1.A.69) family.</text>
</comment>
<feature type="transmembrane region" description="Helical" evidence="9">
    <location>
        <begin position="293"/>
        <end position="313"/>
    </location>
</feature>
<evidence type="ECO:0000256" key="9">
    <source>
        <dbReference type="RuleBase" id="RU351113"/>
    </source>
</evidence>
<feature type="transmembrane region" description="Helical" evidence="9">
    <location>
        <begin position="356"/>
        <end position="383"/>
    </location>
</feature>
<accession>A0AAW2EQ55</accession>
<feature type="transmembrane region" description="Helical" evidence="9">
    <location>
        <begin position="264"/>
        <end position="281"/>
    </location>
</feature>
<dbReference type="GO" id="GO:0005886">
    <property type="term" value="C:plasma membrane"/>
    <property type="evidence" value="ECO:0007669"/>
    <property type="project" value="UniProtKB-SubCell"/>
</dbReference>
<evidence type="ECO:0000256" key="8">
    <source>
        <dbReference type="ARBA" id="ARBA00023224"/>
    </source>
</evidence>
<feature type="transmembrane region" description="Helical" evidence="9">
    <location>
        <begin position="65"/>
        <end position="90"/>
    </location>
</feature>
<dbReference type="PANTHER" id="PTHR21137">
    <property type="entry name" value="ODORANT RECEPTOR"/>
    <property type="match status" value="1"/>
</dbReference>
<reference evidence="10 11" key="1">
    <citation type="submission" date="2023-03" db="EMBL/GenBank/DDBJ databases">
        <title>High recombination rates correlate with genetic variation in Cardiocondyla obscurior ants.</title>
        <authorList>
            <person name="Errbii M."/>
        </authorList>
    </citation>
    <scope>NUCLEOTIDE SEQUENCE [LARGE SCALE GENOMIC DNA]</scope>
    <source>
        <strain evidence="10">Alpha-2009</strain>
        <tissue evidence="10">Whole body</tissue>
    </source>
</reference>
<feature type="transmembrane region" description="Helical" evidence="9">
    <location>
        <begin position="127"/>
        <end position="147"/>
    </location>
</feature>
<feature type="transmembrane region" description="Helical" evidence="9">
    <location>
        <begin position="192"/>
        <end position="214"/>
    </location>
</feature>
<evidence type="ECO:0000256" key="1">
    <source>
        <dbReference type="ARBA" id="ARBA00004141"/>
    </source>
</evidence>
<evidence type="ECO:0000256" key="2">
    <source>
        <dbReference type="ARBA" id="ARBA00022606"/>
    </source>
</evidence>
<name>A0AAW2EQ55_9HYME</name>
<dbReference type="AlphaFoldDB" id="A0AAW2EQ55"/>
<evidence type="ECO:0000256" key="4">
    <source>
        <dbReference type="ARBA" id="ARBA00022725"/>
    </source>
</evidence>
<keyword evidence="5 9" id="KW-1133">Transmembrane helix</keyword>
<comment type="subcellular location">
    <subcellularLocation>
        <location evidence="9">Cell membrane</location>
        <topology evidence="9">Multi-pass membrane protein</topology>
    </subcellularLocation>
    <subcellularLocation>
        <location evidence="1">Membrane</location>
        <topology evidence="1">Multi-pass membrane protein</topology>
    </subcellularLocation>
</comment>
<dbReference type="PANTHER" id="PTHR21137:SF43">
    <property type="entry name" value="ODORANT RECEPTOR 47A-RELATED"/>
    <property type="match status" value="1"/>
</dbReference>
<dbReference type="EMBL" id="JADYXP020000020">
    <property type="protein sequence ID" value="KAL0103987.1"/>
    <property type="molecule type" value="Genomic_DNA"/>
</dbReference>
<sequence length="392" mass="45837">MIEKKLKAYCTYKRCIQILINICGCTYMPTKFNKLSYFWSILVIILMMSFVILDLKVCYKLIHDLVMLLHVFTLGVSLFTSALKVMIVLFNRNYIRQYHQMLDNLFEEELARNDLIRTVMLSSLRKIYTLAYMYYTFQAGIYLSYYLPPCLIIIRDLLHFRLTTSYSLPCKPLYFWTIPDNFLYHFHLMYEMSATVISCVVASSIDTMFGFWIYQIASTMDAMTYMLTNPPSTEKYSDIIKMCVIKHQKLMQCCDMLGHMYGKIIFWHIISNAVLLCALMFEASTFTEFTVSNVSMFTTFVTIKLIQSFIYAWHGTVLTNASENFRIGIYFGKWLNSSLNSHMRTNIVMMLMQKSLTITAVFSSVDVVMFTNLVNTALSYFFLVRSVSNKED</sequence>
<evidence type="ECO:0000313" key="11">
    <source>
        <dbReference type="Proteomes" id="UP001430953"/>
    </source>
</evidence>
<feature type="transmembrane region" description="Helical" evidence="9">
    <location>
        <begin position="35"/>
        <end position="53"/>
    </location>
</feature>
<dbReference type="InterPro" id="IPR004117">
    <property type="entry name" value="7tm6_olfct_rcpt"/>
</dbReference>
<dbReference type="Proteomes" id="UP001430953">
    <property type="component" value="Unassembled WGS sequence"/>
</dbReference>
<proteinExistence type="inferred from homology"/>
<evidence type="ECO:0000313" key="10">
    <source>
        <dbReference type="EMBL" id="KAL0103987.1"/>
    </source>
</evidence>
<comment type="caution">
    <text evidence="10">The sequence shown here is derived from an EMBL/GenBank/DDBJ whole genome shotgun (WGS) entry which is preliminary data.</text>
</comment>
<dbReference type="GO" id="GO:0007165">
    <property type="term" value="P:signal transduction"/>
    <property type="evidence" value="ECO:0007669"/>
    <property type="project" value="UniProtKB-KW"/>
</dbReference>
<keyword evidence="3 9" id="KW-0812">Transmembrane</keyword>
<evidence type="ECO:0000256" key="3">
    <source>
        <dbReference type="ARBA" id="ARBA00022692"/>
    </source>
</evidence>
<keyword evidence="4 9" id="KW-0552">Olfaction</keyword>
<keyword evidence="8 9" id="KW-0807">Transducer</keyword>
<dbReference type="GO" id="GO:0005549">
    <property type="term" value="F:odorant binding"/>
    <property type="evidence" value="ECO:0007669"/>
    <property type="project" value="InterPro"/>
</dbReference>
<evidence type="ECO:0000256" key="7">
    <source>
        <dbReference type="ARBA" id="ARBA00023170"/>
    </source>
</evidence>
<dbReference type="GO" id="GO:0004984">
    <property type="term" value="F:olfactory receptor activity"/>
    <property type="evidence" value="ECO:0007669"/>
    <property type="project" value="InterPro"/>
</dbReference>
<gene>
    <name evidence="10" type="ORF">PUN28_016975</name>
</gene>
<keyword evidence="11" id="KW-1185">Reference proteome</keyword>
<dbReference type="Pfam" id="PF02949">
    <property type="entry name" value="7tm_6"/>
    <property type="match status" value="1"/>
</dbReference>
<evidence type="ECO:0000256" key="6">
    <source>
        <dbReference type="ARBA" id="ARBA00023136"/>
    </source>
</evidence>
<evidence type="ECO:0000256" key="5">
    <source>
        <dbReference type="ARBA" id="ARBA00022989"/>
    </source>
</evidence>
<keyword evidence="7 9" id="KW-0675">Receptor</keyword>
<keyword evidence="2 9" id="KW-0716">Sensory transduction</keyword>